<gene>
    <name evidence="1" type="ORF">RM609_03955</name>
</gene>
<organism evidence="1 2">
    <name type="scientific">Streptomyces hesseae</name>
    <dbReference type="NCBI Taxonomy" id="3075519"/>
    <lineage>
        <taxon>Bacteria</taxon>
        <taxon>Bacillati</taxon>
        <taxon>Actinomycetota</taxon>
        <taxon>Actinomycetes</taxon>
        <taxon>Kitasatosporales</taxon>
        <taxon>Streptomycetaceae</taxon>
        <taxon>Streptomyces</taxon>
    </lineage>
</organism>
<comment type="caution">
    <text evidence="1">The sequence shown here is derived from an EMBL/GenBank/DDBJ whole genome shotgun (WGS) entry which is preliminary data.</text>
</comment>
<accession>A0ABU2SH00</accession>
<protein>
    <recommendedName>
        <fullName evidence="3">Lantibiotic</fullName>
    </recommendedName>
</protein>
<evidence type="ECO:0008006" key="3">
    <source>
        <dbReference type="Google" id="ProtNLM"/>
    </source>
</evidence>
<keyword evidence="2" id="KW-1185">Reference proteome</keyword>
<reference evidence="1" key="1">
    <citation type="submission" date="2024-05" db="EMBL/GenBank/DDBJ databases">
        <title>30 novel species of actinomycetes from the DSMZ collection.</title>
        <authorList>
            <person name="Nouioui I."/>
        </authorList>
    </citation>
    <scope>NUCLEOTIDE SEQUENCE</scope>
    <source>
        <strain evidence="1">DSM 40473</strain>
    </source>
</reference>
<name>A0ABU2SH00_9ACTN</name>
<dbReference type="RefSeq" id="WP_311607945.1">
    <property type="nucleotide sequence ID" value="NZ_JAVRFI010000002.1"/>
</dbReference>
<sequence length="42" mass="4583">MNNFDELFELDVIEIAATGEDEQAAAAQAATGSWPFYCKTTI</sequence>
<dbReference type="Proteomes" id="UP001180531">
    <property type="component" value="Unassembled WGS sequence"/>
</dbReference>
<evidence type="ECO:0000313" key="1">
    <source>
        <dbReference type="EMBL" id="MDT0448257.1"/>
    </source>
</evidence>
<evidence type="ECO:0000313" key="2">
    <source>
        <dbReference type="Proteomes" id="UP001180531"/>
    </source>
</evidence>
<dbReference type="EMBL" id="JAVRFI010000002">
    <property type="protein sequence ID" value="MDT0448257.1"/>
    <property type="molecule type" value="Genomic_DNA"/>
</dbReference>
<proteinExistence type="predicted"/>